<sequence>MFNAESLVPGRVARRFDGGTPQGRYLGFQRVMALIASMLLDGSYTGEFGNETIREHPGLDPATGAAAG</sequence>
<dbReference type="AlphaFoldDB" id="A0A1S1NJE9"/>
<dbReference type="RefSeq" id="WP_071026131.1">
    <property type="nucleotide sequence ID" value="NZ_MLQM01000055.1"/>
</dbReference>
<dbReference type="Proteomes" id="UP000238296">
    <property type="component" value="Unassembled WGS sequence"/>
</dbReference>
<dbReference type="EMBL" id="MLQM01000055">
    <property type="protein sequence ID" value="OHV03982.1"/>
    <property type="molecule type" value="Genomic_DNA"/>
</dbReference>
<reference evidence="1 3" key="1">
    <citation type="submission" date="2016-10" db="EMBL/GenBank/DDBJ databases">
        <title>Genome sequence of Mycobacterium talmonii.</title>
        <authorList>
            <person name="Greninger A.L."/>
            <person name="Elliott B."/>
            <person name="Vasireddy S."/>
            <person name="Vasireddy R."/>
        </authorList>
    </citation>
    <scope>NUCLEOTIDE SEQUENCE [LARGE SCALE GENOMIC DNA]</scope>
    <source>
        <strain evidence="1">MO-5499</strain>
        <strain evidence="3">NE-TNMC-100812</strain>
    </source>
</reference>
<organism evidence="1 3">
    <name type="scientific">Mycobacterium talmoniae</name>
    <dbReference type="NCBI Taxonomy" id="1858794"/>
    <lineage>
        <taxon>Bacteria</taxon>
        <taxon>Bacillati</taxon>
        <taxon>Actinomycetota</taxon>
        <taxon>Actinomycetes</taxon>
        <taxon>Mycobacteriales</taxon>
        <taxon>Mycobacteriaceae</taxon>
        <taxon>Mycobacterium</taxon>
    </lineage>
</organism>
<evidence type="ECO:0000313" key="2">
    <source>
        <dbReference type="EMBL" id="PQM48432.1"/>
    </source>
</evidence>
<evidence type="ECO:0000313" key="3">
    <source>
        <dbReference type="Proteomes" id="UP000179734"/>
    </source>
</evidence>
<keyword evidence="3" id="KW-1185">Reference proteome</keyword>
<proteinExistence type="predicted"/>
<accession>A0A1S1NJE9</accession>
<name>A0A1S1NJE9_9MYCO</name>
<reference evidence="2" key="3">
    <citation type="submission" date="2018-01" db="EMBL/GenBank/DDBJ databases">
        <authorList>
            <person name="Gaut B.S."/>
            <person name="Morton B.R."/>
            <person name="Clegg M.T."/>
            <person name="Duvall M.R."/>
        </authorList>
    </citation>
    <scope>NUCLEOTIDE SEQUENCE</scope>
    <source>
        <strain evidence="2">ATCC BAA-2683</strain>
    </source>
</reference>
<evidence type="ECO:0000313" key="1">
    <source>
        <dbReference type="EMBL" id="OHV03982.1"/>
    </source>
</evidence>
<protein>
    <submittedName>
        <fullName evidence="1">Uncharacterized protein</fullName>
    </submittedName>
</protein>
<evidence type="ECO:0000313" key="4">
    <source>
        <dbReference type="Proteomes" id="UP000238296"/>
    </source>
</evidence>
<dbReference type="Proteomes" id="UP000179734">
    <property type="component" value="Unassembled WGS sequence"/>
</dbReference>
<comment type="caution">
    <text evidence="1">The sequence shown here is derived from an EMBL/GenBank/DDBJ whole genome shotgun (WGS) entry which is preliminary data.</text>
</comment>
<reference evidence="2 4" key="2">
    <citation type="journal article" date="2017" name="Int. J. Syst. Evol. Microbiol.">
        <title>Mycobacterium talmoniae sp. nov., a slowly growing mycobacterium isolated from human respiratory samples.</title>
        <authorList>
            <person name="Davidson R.M."/>
            <person name="DeGroote M.A."/>
            <person name="Marola J.L."/>
            <person name="Buss S."/>
            <person name="Jones V."/>
            <person name="McNeil M.R."/>
            <person name="Freifeld A.G."/>
            <person name="Elaine Epperson L."/>
            <person name="Hasan N.A."/>
            <person name="Jackson M."/>
            <person name="Iwen P.C."/>
            <person name="Salfinger M."/>
            <person name="Strong M."/>
        </authorList>
    </citation>
    <scope>NUCLEOTIDE SEQUENCE [LARGE SCALE GENOMIC DNA]</scope>
    <source>
        <strain evidence="2 4">ATCC BAA-2683</strain>
    </source>
</reference>
<dbReference type="EMBL" id="PPEA01000195">
    <property type="protein sequence ID" value="PQM48432.1"/>
    <property type="molecule type" value="Genomic_DNA"/>
</dbReference>
<gene>
    <name evidence="1" type="ORF">BKN37_12280</name>
    <name evidence="2" type="ORF">C1Y40_01351</name>
</gene>